<feature type="transmembrane region" description="Helical" evidence="8">
    <location>
        <begin position="268"/>
        <end position="288"/>
    </location>
</feature>
<proteinExistence type="predicted"/>
<evidence type="ECO:0000256" key="5">
    <source>
        <dbReference type="ARBA" id="ARBA00022989"/>
    </source>
</evidence>
<evidence type="ECO:0000256" key="6">
    <source>
        <dbReference type="ARBA" id="ARBA00023136"/>
    </source>
</evidence>
<dbReference type="PROSITE" id="PS50850">
    <property type="entry name" value="MFS"/>
    <property type="match status" value="1"/>
</dbReference>
<evidence type="ECO:0000256" key="8">
    <source>
        <dbReference type="SAM" id="Phobius"/>
    </source>
</evidence>
<gene>
    <name evidence="10" type="ORF">GCM10009817_40970</name>
</gene>
<evidence type="ECO:0000259" key="9">
    <source>
        <dbReference type="PROSITE" id="PS50850"/>
    </source>
</evidence>
<organism evidence="10 11">
    <name type="scientific">Terrabacter lapilli</name>
    <dbReference type="NCBI Taxonomy" id="436231"/>
    <lineage>
        <taxon>Bacteria</taxon>
        <taxon>Bacillati</taxon>
        <taxon>Actinomycetota</taxon>
        <taxon>Actinomycetes</taxon>
        <taxon>Micrococcales</taxon>
        <taxon>Intrasporangiaceae</taxon>
        <taxon>Terrabacter</taxon>
    </lineage>
</organism>
<reference evidence="10 11" key="1">
    <citation type="journal article" date="2019" name="Int. J. Syst. Evol. Microbiol.">
        <title>The Global Catalogue of Microorganisms (GCM) 10K type strain sequencing project: providing services to taxonomists for standard genome sequencing and annotation.</title>
        <authorList>
            <consortium name="The Broad Institute Genomics Platform"/>
            <consortium name="The Broad Institute Genome Sequencing Center for Infectious Disease"/>
            <person name="Wu L."/>
            <person name="Ma J."/>
        </authorList>
    </citation>
    <scope>NUCLEOTIDE SEQUENCE [LARGE SCALE GENOMIC DNA]</scope>
    <source>
        <strain evidence="10 11">JCM 15628</strain>
    </source>
</reference>
<comment type="subcellular location">
    <subcellularLocation>
        <location evidence="1">Cell membrane</location>
        <topology evidence="1">Multi-pass membrane protein</topology>
    </subcellularLocation>
</comment>
<protein>
    <submittedName>
        <fullName evidence="10">MFS transporter</fullName>
    </submittedName>
</protein>
<sequence>MSDVALASRTGRFVIAAAVLGSGMALLDGTVVNVALVRIGDELSASLADLQWITNGYLLALASLILLGGSLGDRYGRRRIFVVGVAWFTVASAACGLAQSPGQLVVARVLQGVGGALLTPGSLAMIQGSFRHADRGRAIGAWSGLGGVASAVGPFVGGWLVQYASWRWAFLVNVPLGAATVWVALRHVPETRDPMADHRFDVAGAVLATLSLGTVTLALIQHESLGLSGSLLVGGLGVSLGVAFVVVEHRSSHPMVPPALFRSRQFSAANAMTLLVYAALGAVFFFLTLQLQTVLGYGPLQAGLATLPITVLMLLLAARGGELASRIGPRLPMTVGPVVCGVGTLLLAGVGAGSSYWTGVLPGVTVFGLGLTLLVAPLTATVLAAAPDRYAGVASGVNNAVARAGSLLAVAALPAVVGLTGAAYAVPQAFSEGYRMAMLLCAGLLALGGLVSWLLIRNPAREPAAVAGREAALEAGGTPDGAVLPQLSPERDVTSAARAGTRPTAPAGWSCAGSEGCPGTGVAEPAPARDA</sequence>
<evidence type="ECO:0000313" key="10">
    <source>
        <dbReference type="EMBL" id="GAA1994402.1"/>
    </source>
</evidence>
<dbReference type="NCBIfam" id="TIGR00711">
    <property type="entry name" value="efflux_EmrB"/>
    <property type="match status" value="1"/>
</dbReference>
<dbReference type="CDD" id="cd17321">
    <property type="entry name" value="MFS_MMR_MDR_like"/>
    <property type="match status" value="1"/>
</dbReference>
<evidence type="ECO:0000256" key="4">
    <source>
        <dbReference type="ARBA" id="ARBA00022692"/>
    </source>
</evidence>
<feature type="transmembrane region" description="Helical" evidence="8">
    <location>
        <begin position="436"/>
        <end position="456"/>
    </location>
</feature>
<dbReference type="PANTHER" id="PTHR42718">
    <property type="entry name" value="MAJOR FACILITATOR SUPERFAMILY MULTIDRUG TRANSPORTER MFSC"/>
    <property type="match status" value="1"/>
</dbReference>
<feature type="transmembrane region" description="Helical" evidence="8">
    <location>
        <begin position="80"/>
        <end position="99"/>
    </location>
</feature>
<feature type="transmembrane region" description="Helical" evidence="8">
    <location>
        <begin position="226"/>
        <end position="247"/>
    </location>
</feature>
<feature type="compositionally biased region" description="Low complexity" evidence="7">
    <location>
        <begin position="496"/>
        <end position="508"/>
    </location>
</feature>
<evidence type="ECO:0000313" key="11">
    <source>
        <dbReference type="Proteomes" id="UP001500013"/>
    </source>
</evidence>
<feature type="transmembrane region" description="Helical" evidence="8">
    <location>
        <begin position="200"/>
        <end position="220"/>
    </location>
</feature>
<dbReference type="Gene3D" id="1.20.1250.20">
    <property type="entry name" value="MFS general substrate transporter like domains"/>
    <property type="match status" value="1"/>
</dbReference>
<evidence type="ECO:0000256" key="3">
    <source>
        <dbReference type="ARBA" id="ARBA00022475"/>
    </source>
</evidence>
<keyword evidence="4 8" id="KW-0812">Transmembrane</keyword>
<dbReference type="Proteomes" id="UP001500013">
    <property type="component" value="Unassembled WGS sequence"/>
</dbReference>
<feature type="transmembrane region" description="Helical" evidence="8">
    <location>
        <begin position="50"/>
        <end position="68"/>
    </location>
</feature>
<accession>A0ABN2SZP0</accession>
<keyword evidence="11" id="KW-1185">Reference proteome</keyword>
<feature type="transmembrane region" description="Helical" evidence="8">
    <location>
        <begin position="12"/>
        <end position="38"/>
    </location>
</feature>
<dbReference type="EMBL" id="BAAAPU010000012">
    <property type="protein sequence ID" value="GAA1994402.1"/>
    <property type="molecule type" value="Genomic_DNA"/>
</dbReference>
<feature type="transmembrane region" description="Helical" evidence="8">
    <location>
        <begin position="138"/>
        <end position="160"/>
    </location>
</feature>
<dbReference type="Gene3D" id="1.20.1720.10">
    <property type="entry name" value="Multidrug resistance protein D"/>
    <property type="match status" value="1"/>
</dbReference>
<evidence type="ECO:0000256" key="2">
    <source>
        <dbReference type="ARBA" id="ARBA00022448"/>
    </source>
</evidence>
<dbReference type="Pfam" id="PF07690">
    <property type="entry name" value="MFS_1"/>
    <property type="match status" value="1"/>
</dbReference>
<feature type="transmembrane region" description="Helical" evidence="8">
    <location>
        <begin position="300"/>
        <end position="319"/>
    </location>
</feature>
<evidence type="ECO:0000256" key="7">
    <source>
        <dbReference type="SAM" id="MobiDB-lite"/>
    </source>
</evidence>
<dbReference type="InterPro" id="IPR036259">
    <property type="entry name" value="MFS_trans_sf"/>
</dbReference>
<feature type="region of interest" description="Disordered" evidence="7">
    <location>
        <begin position="491"/>
        <end position="531"/>
    </location>
</feature>
<feature type="transmembrane region" description="Helical" evidence="8">
    <location>
        <begin position="166"/>
        <end position="188"/>
    </location>
</feature>
<keyword evidence="3" id="KW-1003">Cell membrane</keyword>
<feature type="transmembrane region" description="Helical" evidence="8">
    <location>
        <begin position="105"/>
        <end position="126"/>
    </location>
</feature>
<keyword evidence="2" id="KW-0813">Transport</keyword>
<keyword evidence="5 8" id="KW-1133">Transmembrane helix</keyword>
<feature type="domain" description="Major facilitator superfamily (MFS) profile" evidence="9">
    <location>
        <begin position="14"/>
        <end position="460"/>
    </location>
</feature>
<feature type="transmembrane region" description="Helical" evidence="8">
    <location>
        <begin position="331"/>
        <end position="352"/>
    </location>
</feature>
<name>A0ABN2SZP0_9MICO</name>
<dbReference type="PANTHER" id="PTHR42718:SF42">
    <property type="entry name" value="EXPORT PROTEIN"/>
    <property type="match status" value="1"/>
</dbReference>
<feature type="transmembrane region" description="Helical" evidence="8">
    <location>
        <begin position="407"/>
        <end position="430"/>
    </location>
</feature>
<comment type="caution">
    <text evidence="10">The sequence shown here is derived from an EMBL/GenBank/DDBJ whole genome shotgun (WGS) entry which is preliminary data.</text>
</comment>
<keyword evidence="6 8" id="KW-0472">Membrane</keyword>
<dbReference type="InterPro" id="IPR020846">
    <property type="entry name" value="MFS_dom"/>
</dbReference>
<evidence type="ECO:0000256" key="1">
    <source>
        <dbReference type="ARBA" id="ARBA00004651"/>
    </source>
</evidence>
<dbReference type="SUPFAM" id="SSF103473">
    <property type="entry name" value="MFS general substrate transporter"/>
    <property type="match status" value="1"/>
</dbReference>
<feature type="transmembrane region" description="Helical" evidence="8">
    <location>
        <begin position="364"/>
        <end position="386"/>
    </location>
</feature>
<dbReference type="InterPro" id="IPR011701">
    <property type="entry name" value="MFS"/>
</dbReference>
<dbReference type="InterPro" id="IPR004638">
    <property type="entry name" value="EmrB-like"/>
</dbReference>
<dbReference type="RefSeq" id="WP_344067302.1">
    <property type="nucleotide sequence ID" value="NZ_BAAAPU010000012.1"/>
</dbReference>